<gene>
    <name evidence="1" type="ORF">BHQ17_18475</name>
</gene>
<dbReference type="InterPro" id="IPR027417">
    <property type="entry name" value="P-loop_NTPase"/>
</dbReference>
<dbReference type="AlphaFoldDB" id="A0A1E3REI9"/>
<dbReference type="Gene3D" id="3.40.50.300">
    <property type="entry name" value="P-loop containing nucleotide triphosphate hydrolases"/>
    <property type="match status" value="1"/>
</dbReference>
<dbReference type="SUPFAM" id="SSF52540">
    <property type="entry name" value="P-loop containing nucleoside triphosphate hydrolases"/>
    <property type="match status" value="1"/>
</dbReference>
<comment type="caution">
    <text evidence="1">The sequence shown here is derived from an EMBL/GenBank/DDBJ whole genome shotgun (WGS) entry which is preliminary data.</text>
</comment>
<evidence type="ECO:0000313" key="1">
    <source>
        <dbReference type="EMBL" id="ODQ88273.1"/>
    </source>
</evidence>
<dbReference type="Proteomes" id="UP000094243">
    <property type="component" value="Unassembled WGS sequence"/>
</dbReference>
<name>A0A1E3REI9_9MYCO</name>
<organism evidence="1 2">
    <name type="scientific">Mycolicibacterium holsaticum</name>
    <dbReference type="NCBI Taxonomy" id="152142"/>
    <lineage>
        <taxon>Bacteria</taxon>
        <taxon>Bacillati</taxon>
        <taxon>Actinomycetota</taxon>
        <taxon>Actinomycetes</taxon>
        <taxon>Mycobacteriales</taxon>
        <taxon>Mycobacteriaceae</taxon>
        <taxon>Mycolicibacterium</taxon>
    </lineage>
</organism>
<proteinExistence type="predicted"/>
<accession>A0A1E3REI9</accession>
<protein>
    <recommendedName>
        <fullName evidence="3">Sulfotransferase family protein</fullName>
    </recommendedName>
</protein>
<dbReference type="EMBL" id="MIGZ01000118">
    <property type="protein sequence ID" value="ODQ88273.1"/>
    <property type="molecule type" value="Genomic_DNA"/>
</dbReference>
<sequence>MTRAENSGTTRPVVLFVMGAPRSGTSALTRVLSLCGAALPAKMAGADRNNQRGYWEPRESIHLNNKILRRHDSTAFDPSLRLQEDGAFDADEKAACLAEIGKFFATLPAAPLVIIKDGHVTLLSSLWFEAARRAGYDIAIVIAVRHPQESIASGAAAFHIPPELGSPVWLKYSLLSERVTRDLPRVFVDYANLMDDWRREVKRISVALGIDLNPRDEGAVDDFLTPDLHRQSLTGPVEEPFGTDWFSAVDEALHAAARDEPVDQPALDRVFEGYRTSEQGFRAAFETYQRLYKINRFIRPSLLKLRHEIVALAHRRRGTWA</sequence>
<evidence type="ECO:0000313" key="2">
    <source>
        <dbReference type="Proteomes" id="UP000094243"/>
    </source>
</evidence>
<evidence type="ECO:0008006" key="3">
    <source>
        <dbReference type="Google" id="ProtNLM"/>
    </source>
</evidence>
<reference evidence="2" key="1">
    <citation type="submission" date="2016-09" db="EMBL/GenBank/DDBJ databases">
        <authorList>
            <person name="Greninger A.L."/>
            <person name="Jerome K.R."/>
            <person name="Mcnair B."/>
            <person name="Wallis C."/>
            <person name="Fang F."/>
        </authorList>
    </citation>
    <scope>NUCLEOTIDE SEQUENCE [LARGE SCALE GENOMIC DNA]</scope>
    <source>
        <strain evidence="2">M7</strain>
    </source>
</reference>
<keyword evidence="2" id="KW-1185">Reference proteome</keyword>